<proteinExistence type="predicted"/>
<dbReference type="PANTHER" id="PTHR12993">
    <property type="entry name" value="N-ACETYLGLUCOSAMINYL-PHOSPHATIDYLINOSITOL DE-N-ACETYLASE-RELATED"/>
    <property type="match status" value="1"/>
</dbReference>
<name>A0ABS2TDB5_9ACTO</name>
<sequence>MSPSTQLPLWKNVLAVIAHPDDESFGLGGVIDAFTRQGSTVTVLCLTRGEASTLGASPDLAETRARELDAAARELGAASTVLLNFPDGGLADSSQDELAARVASEARGIDGFLVFDRTGITGHPDHVTATGVAVDVAEERGLPVLAWTLSEDIASTLRAETGAPFAGSSSDIVLTVDRSRQRLAIDHHVSQAVPGSVLWRRLELQGDEEHLVWLRR</sequence>
<dbReference type="SUPFAM" id="SSF102588">
    <property type="entry name" value="LmbE-like"/>
    <property type="match status" value="1"/>
</dbReference>
<reference evidence="3" key="1">
    <citation type="submission" date="2021-02" db="EMBL/GenBank/DDBJ databases">
        <title>Leucobacter sp. CX169.</title>
        <authorList>
            <person name="Cheng Y."/>
        </authorList>
    </citation>
    <scope>NUCLEOTIDE SEQUENCE [LARGE SCALE GENOMIC DNA]</scope>
    <source>
        <strain evidence="3">JY899</strain>
    </source>
</reference>
<dbReference type="InterPro" id="IPR003737">
    <property type="entry name" value="GlcNAc_PI_deacetylase-related"/>
</dbReference>
<dbReference type="Pfam" id="PF02585">
    <property type="entry name" value="PIG-L"/>
    <property type="match status" value="1"/>
</dbReference>
<evidence type="ECO:0000256" key="1">
    <source>
        <dbReference type="ARBA" id="ARBA00022833"/>
    </source>
</evidence>
<dbReference type="PANTHER" id="PTHR12993:SF11">
    <property type="entry name" value="N-ACETYLGLUCOSAMINYL-PHOSPHATIDYLINOSITOL DE-N-ACETYLASE"/>
    <property type="match status" value="1"/>
</dbReference>
<dbReference type="RefSeq" id="WP_187996100.1">
    <property type="nucleotide sequence ID" value="NZ_JACEXG010000001.1"/>
</dbReference>
<accession>A0ABS2TDB5</accession>
<organism evidence="2 3">
    <name type="scientific">Flaviflexus equikiangi</name>
    <dbReference type="NCBI Taxonomy" id="2758573"/>
    <lineage>
        <taxon>Bacteria</taxon>
        <taxon>Bacillati</taxon>
        <taxon>Actinomycetota</taxon>
        <taxon>Actinomycetes</taxon>
        <taxon>Actinomycetales</taxon>
        <taxon>Actinomycetaceae</taxon>
        <taxon>Flaviflexus</taxon>
    </lineage>
</organism>
<evidence type="ECO:0000313" key="3">
    <source>
        <dbReference type="Proteomes" id="UP000705983"/>
    </source>
</evidence>
<keyword evidence="3" id="KW-1185">Reference proteome</keyword>
<keyword evidence="1" id="KW-0862">Zinc</keyword>
<dbReference type="Proteomes" id="UP000705983">
    <property type="component" value="Unassembled WGS sequence"/>
</dbReference>
<dbReference type="Gene3D" id="3.40.50.10320">
    <property type="entry name" value="LmbE-like"/>
    <property type="match status" value="1"/>
</dbReference>
<gene>
    <name evidence="2" type="ORF">JVW63_02795</name>
</gene>
<dbReference type="InterPro" id="IPR024078">
    <property type="entry name" value="LmbE-like_dom_sf"/>
</dbReference>
<evidence type="ECO:0000313" key="2">
    <source>
        <dbReference type="EMBL" id="MBM9432631.1"/>
    </source>
</evidence>
<dbReference type="EMBL" id="JAFFJS010000001">
    <property type="protein sequence ID" value="MBM9432631.1"/>
    <property type="molecule type" value="Genomic_DNA"/>
</dbReference>
<comment type="caution">
    <text evidence="2">The sequence shown here is derived from an EMBL/GenBank/DDBJ whole genome shotgun (WGS) entry which is preliminary data.</text>
</comment>
<protein>
    <submittedName>
        <fullName evidence="2">PIG-L family deacetylase</fullName>
    </submittedName>
</protein>